<dbReference type="EMBL" id="NIPO01000001">
    <property type="protein sequence ID" value="PJR03419.1"/>
    <property type="molecule type" value="Genomic_DNA"/>
</dbReference>
<dbReference type="InterPro" id="IPR023393">
    <property type="entry name" value="START-like_dom_sf"/>
</dbReference>
<dbReference type="InterPro" id="IPR011256">
    <property type="entry name" value="Reg_factor_effector_dom_sf"/>
</dbReference>
<dbReference type="Gene3D" id="3.30.530.20">
    <property type="match status" value="1"/>
</dbReference>
<evidence type="ECO:0000313" key="2">
    <source>
        <dbReference type="EMBL" id="PJR03419.1"/>
    </source>
</evidence>
<evidence type="ECO:0000256" key="1">
    <source>
        <dbReference type="SAM" id="SignalP"/>
    </source>
</evidence>
<dbReference type="Gene3D" id="3.20.80.10">
    <property type="entry name" value="Regulatory factor, effector binding domain"/>
    <property type="match status" value="1"/>
</dbReference>
<dbReference type="OrthoDB" id="9807923at2"/>
<evidence type="ECO:0008006" key="4">
    <source>
        <dbReference type="Google" id="ProtNLM"/>
    </source>
</evidence>
<dbReference type="RefSeq" id="WP_100676987.1">
    <property type="nucleotide sequence ID" value="NZ_NIPO01000001.1"/>
</dbReference>
<proteinExistence type="predicted"/>
<gene>
    <name evidence="2" type="ORF">CDL10_02025</name>
</gene>
<keyword evidence="1" id="KW-0732">Signal</keyword>
<accession>A0A2M9R3I0</accession>
<keyword evidence="3" id="KW-1185">Reference proteome</keyword>
<organism evidence="2 3">
    <name type="scientific">Avrilella dinanensis</name>
    <dbReference type="NCBI Taxonomy" id="2008672"/>
    <lineage>
        <taxon>Bacteria</taxon>
        <taxon>Pseudomonadati</taxon>
        <taxon>Bacteroidota</taxon>
        <taxon>Flavobacteriia</taxon>
        <taxon>Flavobacteriales</taxon>
        <taxon>Flavobacteriaceae</taxon>
        <taxon>Avrilella</taxon>
    </lineage>
</organism>
<protein>
    <recommendedName>
        <fullName evidence="4">GyrI-like small molecule binding domain-containing protein</fullName>
    </recommendedName>
</protein>
<comment type="caution">
    <text evidence="2">The sequence shown here is derived from an EMBL/GenBank/DDBJ whole genome shotgun (WGS) entry which is preliminary data.</text>
</comment>
<name>A0A2M9R3I0_9FLAO</name>
<dbReference type="AlphaFoldDB" id="A0A2M9R3I0"/>
<reference evidence="2 3" key="1">
    <citation type="submission" date="2017-06" db="EMBL/GenBank/DDBJ databases">
        <title>Description of Avrilella dinanensis gen. nov. sp. nov.</title>
        <authorList>
            <person name="Leyer C."/>
            <person name="Sassi M."/>
            <person name="Minet J."/>
            <person name="Kayal S."/>
            <person name="Cattoir V."/>
        </authorList>
    </citation>
    <scope>NUCLEOTIDE SEQUENCE [LARGE SCALE GENOMIC DNA]</scope>
    <source>
        <strain evidence="2 3">UR159</strain>
    </source>
</reference>
<feature type="chain" id="PRO_5014741245" description="GyrI-like small molecule binding domain-containing protein" evidence="1">
    <location>
        <begin position="23"/>
        <end position="347"/>
    </location>
</feature>
<dbReference type="Proteomes" id="UP000231960">
    <property type="component" value="Unassembled WGS sequence"/>
</dbReference>
<dbReference type="SUPFAM" id="SSF55961">
    <property type="entry name" value="Bet v1-like"/>
    <property type="match status" value="1"/>
</dbReference>
<sequence length="347" mass="39307">MKTLKYVLLLLLLTAVSITVFVATQDGRFSIENEREIELPKSTVFNYIADLKNWDTWHTDNKQKSVVDSVSRGIGGVLQYGDIKVYTRKYFPNDSLTFTLENHPGITEYQFKFIDNNDGGSKVKLRTSGEMDFLTKLKVLFRGKETILGEYNRKALNDINYFLTRELSTFSVQNVGLVHLPETFYIKKYVESDLNNLGMSIFGAIESLQKFVKDNPDIKVKDNPFSIFSEVDFISGKLSYEVCLPITEEIYTSDGSDIISGKQAATYGYKTIMVGDYSHSDKAWAENAQAVEEYGLTPHPTIKSISVYNTSILDTQKPSEWVTEIITPVNETVLPEKVNRDTAVIPQ</sequence>
<feature type="signal peptide" evidence="1">
    <location>
        <begin position="1"/>
        <end position="22"/>
    </location>
</feature>
<evidence type="ECO:0000313" key="3">
    <source>
        <dbReference type="Proteomes" id="UP000231960"/>
    </source>
</evidence>